<dbReference type="AlphaFoldDB" id="A0A9D9I9U9"/>
<dbReference type="InterPro" id="IPR003961">
    <property type="entry name" value="FN3_dom"/>
</dbReference>
<evidence type="ECO:0000313" key="4">
    <source>
        <dbReference type="Proteomes" id="UP000810292"/>
    </source>
</evidence>
<reference evidence="3" key="1">
    <citation type="submission" date="2020-10" db="EMBL/GenBank/DDBJ databases">
        <authorList>
            <person name="Gilroy R."/>
        </authorList>
    </citation>
    <scope>NUCLEOTIDE SEQUENCE</scope>
    <source>
        <strain evidence="3">14700</strain>
    </source>
</reference>
<dbReference type="Proteomes" id="UP000810292">
    <property type="component" value="Unassembled WGS sequence"/>
</dbReference>
<evidence type="ECO:0000313" key="3">
    <source>
        <dbReference type="EMBL" id="MBO8468462.1"/>
    </source>
</evidence>
<dbReference type="SUPFAM" id="SSF49265">
    <property type="entry name" value="Fibronectin type III"/>
    <property type="match status" value="1"/>
</dbReference>
<protein>
    <recommendedName>
        <fullName evidence="2">Fibronectin type-III domain-containing protein</fullName>
    </recommendedName>
</protein>
<sequence>MRRILVLFSALLILSSLSAGTMTAEWEWLLDDPDVTVYRYQLDGEDPDGWTEVSGDTDSVTIENLDAEKEYTLYLQRSYDGVNWSGSAKCTVKATL</sequence>
<gene>
    <name evidence="3" type="ORF">IAA72_01585</name>
</gene>
<dbReference type="EMBL" id="JADIMF010000022">
    <property type="protein sequence ID" value="MBO8468462.1"/>
    <property type="molecule type" value="Genomic_DNA"/>
</dbReference>
<dbReference type="Pfam" id="PF00041">
    <property type="entry name" value="fn3"/>
    <property type="match status" value="1"/>
</dbReference>
<keyword evidence="1" id="KW-0732">Signal</keyword>
<comment type="caution">
    <text evidence="3">The sequence shown here is derived from an EMBL/GenBank/DDBJ whole genome shotgun (WGS) entry which is preliminary data.</text>
</comment>
<feature type="chain" id="PRO_5038483553" description="Fibronectin type-III domain-containing protein" evidence="1">
    <location>
        <begin position="20"/>
        <end position="96"/>
    </location>
</feature>
<feature type="domain" description="Fibronectin type-III" evidence="2">
    <location>
        <begin position="14"/>
        <end position="85"/>
    </location>
</feature>
<evidence type="ECO:0000256" key="1">
    <source>
        <dbReference type="SAM" id="SignalP"/>
    </source>
</evidence>
<feature type="signal peptide" evidence="1">
    <location>
        <begin position="1"/>
        <end position="19"/>
    </location>
</feature>
<evidence type="ECO:0000259" key="2">
    <source>
        <dbReference type="Pfam" id="PF00041"/>
    </source>
</evidence>
<reference evidence="3" key="2">
    <citation type="journal article" date="2021" name="PeerJ">
        <title>Extensive microbial diversity within the chicken gut microbiome revealed by metagenomics and culture.</title>
        <authorList>
            <person name="Gilroy R."/>
            <person name="Ravi A."/>
            <person name="Getino M."/>
            <person name="Pursley I."/>
            <person name="Horton D.L."/>
            <person name="Alikhan N.F."/>
            <person name="Baker D."/>
            <person name="Gharbi K."/>
            <person name="Hall N."/>
            <person name="Watson M."/>
            <person name="Adriaenssens E.M."/>
            <person name="Foster-Nyarko E."/>
            <person name="Jarju S."/>
            <person name="Secka A."/>
            <person name="Antonio M."/>
            <person name="Oren A."/>
            <person name="Chaudhuri R.R."/>
            <person name="La Ragione R."/>
            <person name="Hildebrand F."/>
            <person name="Pallen M.J."/>
        </authorList>
    </citation>
    <scope>NUCLEOTIDE SEQUENCE</scope>
    <source>
        <strain evidence="3">14700</strain>
    </source>
</reference>
<dbReference type="CDD" id="cd00063">
    <property type="entry name" value="FN3"/>
    <property type="match status" value="1"/>
</dbReference>
<proteinExistence type="predicted"/>
<dbReference type="InterPro" id="IPR013783">
    <property type="entry name" value="Ig-like_fold"/>
</dbReference>
<accession>A0A9D9I9U9</accession>
<organism evidence="3 4">
    <name type="scientific">Candidatus Ornithospirochaeta stercoravium</name>
    <dbReference type="NCBI Taxonomy" id="2840897"/>
    <lineage>
        <taxon>Bacteria</taxon>
        <taxon>Pseudomonadati</taxon>
        <taxon>Spirochaetota</taxon>
        <taxon>Spirochaetia</taxon>
        <taxon>Spirochaetales</taxon>
        <taxon>Spirochaetaceae</taxon>
        <taxon>Spirochaetaceae incertae sedis</taxon>
        <taxon>Candidatus Ornithospirochaeta</taxon>
    </lineage>
</organism>
<dbReference type="Gene3D" id="2.60.40.10">
    <property type="entry name" value="Immunoglobulins"/>
    <property type="match status" value="1"/>
</dbReference>
<dbReference type="InterPro" id="IPR036116">
    <property type="entry name" value="FN3_sf"/>
</dbReference>
<name>A0A9D9I9U9_9SPIO</name>